<feature type="transmembrane region" description="Helical" evidence="8">
    <location>
        <begin position="334"/>
        <end position="353"/>
    </location>
</feature>
<reference evidence="10" key="1">
    <citation type="journal article" date="2014" name="Proc. Natl. Acad. Sci. U.S.A.">
        <title>Extensive sampling of basidiomycete genomes demonstrates inadequacy of the white-rot/brown-rot paradigm for wood decay fungi.</title>
        <authorList>
            <person name="Riley R."/>
            <person name="Salamov A.A."/>
            <person name="Brown D.W."/>
            <person name="Nagy L.G."/>
            <person name="Floudas D."/>
            <person name="Held B.W."/>
            <person name="Levasseur A."/>
            <person name="Lombard V."/>
            <person name="Morin E."/>
            <person name="Otillar R."/>
            <person name="Lindquist E.A."/>
            <person name="Sun H."/>
            <person name="LaButti K.M."/>
            <person name="Schmutz J."/>
            <person name="Jabbour D."/>
            <person name="Luo H."/>
            <person name="Baker S.E."/>
            <person name="Pisabarro A.G."/>
            <person name="Walton J.D."/>
            <person name="Blanchette R.A."/>
            <person name="Henrissat B."/>
            <person name="Martin F."/>
            <person name="Cullen D."/>
            <person name="Hibbett D.S."/>
            <person name="Grigoriev I.V."/>
        </authorList>
    </citation>
    <scope>NUCLEOTIDE SEQUENCE [LARGE SCALE GENOMIC DNA]</scope>
    <source>
        <strain evidence="10">CBS 339.88</strain>
    </source>
</reference>
<comment type="subcellular location">
    <subcellularLocation>
        <location evidence="1">Endomembrane system</location>
        <topology evidence="1">Multi-pass membrane protein</topology>
    </subcellularLocation>
</comment>
<feature type="transmembrane region" description="Helical" evidence="8">
    <location>
        <begin position="545"/>
        <end position="565"/>
    </location>
</feature>
<feature type="transmembrane region" description="Helical" evidence="8">
    <location>
        <begin position="577"/>
        <end position="597"/>
    </location>
</feature>
<protein>
    <recommendedName>
        <fullName evidence="11">Major facilitator superfamily (MFS) profile domain-containing protein</fullName>
    </recommendedName>
</protein>
<organism evidence="9 10">
    <name type="scientific">Galerina marginata (strain CBS 339.88)</name>
    <dbReference type="NCBI Taxonomy" id="685588"/>
    <lineage>
        <taxon>Eukaryota</taxon>
        <taxon>Fungi</taxon>
        <taxon>Dikarya</taxon>
        <taxon>Basidiomycota</taxon>
        <taxon>Agaricomycotina</taxon>
        <taxon>Agaricomycetes</taxon>
        <taxon>Agaricomycetidae</taxon>
        <taxon>Agaricales</taxon>
        <taxon>Agaricineae</taxon>
        <taxon>Strophariaceae</taxon>
        <taxon>Galerina</taxon>
    </lineage>
</organism>
<evidence type="ECO:0000313" key="9">
    <source>
        <dbReference type="EMBL" id="KDR84783.1"/>
    </source>
</evidence>
<evidence type="ECO:0000256" key="6">
    <source>
        <dbReference type="ARBA" id="ARBA00023136"/>
    </source>
</evidence>
<dbReference type="Proteomes" id="UP000027222">
    <property type="component" value="Unassembled WGS sequence"/>
</dbReference>
<dbReference type="AlphaFoldDB" id="A0A067U0C0"/>
<gene>
    <name evidence="9" type="ORF">GALMADRAFT_131573</name>
</gene>
<keyword evidence="6 8" id="KW-0472">Membrane</keyword>
<dbReference type="SUPFAM" id="SSF103473">
    <property type="entry name" value="MFS general substrate transporter"/>
    <property type="match status" value="1"/>
</dbReference>
<evidence type="ECO:0000256" key="2">
    <source>
        <dbReference type="ARBA" id="ARBA00008335"/>
    </source>
</evidence>
<evidence type="ECO:0000256" key="7">
    <source>
        <dbReference type="SAM" id="MobiDB-lite"/>
    </source>
</evidence>
<feature type="region of interest" description="Disordered" evidence="7">
    <location>
        <begin position="375"/>
        <end position="396"/>
    </location>
</feature>
<feature type="transmembrane region" description="Helical" evidence="8">
    <location>
        <begin position="609"/>
        <end position="627"/>
    </location>
</feature>
<keyword evidence="3" id="KW-0813">Transport</keyword>
<feature type="transmembrane region" description="Helical" evidence="8">
    <location>
        <begin position="521"/>
        <end position="539"/>
    </location>
</feature>
<name>A0A067U0C0_GALM3</name>
<proteinExistence type="inferred from homology"/>
<dbReference type="HOGENOM" id="CLU_021993_5_0_1"/>
<dbReference type="GO" id="GO:0012505">
    <property type="term" value="C:endomembrane system"/>
    <property type="evidence" value="ECO:0007669"/>
    <property type="project" value="UniProtKB-SubCell"/>
</dbReference>
<dbReference type="EMBL" id="KL142367">
    <property type="protein sequence ID" value="KDR84783.1"/>
    <property type="molecule type" value="Genomic_DNA"/>
</dbReference>
<dbReference type="InterPro" id="IPR051788">
    <property type="entry name" value="MFS_Transporter"/>
</dbReference>
<dbReference type="PANTHER" id="PTHR23514">
    <property type="entry name" value="BYPASS OF STOP CODON PROTEIN 6"/>
    <property type="match status" value="1"/>
</dbReference>
<feature type="transmembrane region" description="Helical" evidence="8">
    <location>
        <begin position="178"/>
        <end position="199"/>
    </location>
</feature>
<dbReference type="Gene3D" id="1.20.1250.20">
    <property type="entry name" value="MFS general substrate transporter like domains"/>
    <property type="match status" value="1"/>
</dbReference>
<comment type="similarity">
    <text evidence="2">Belongs to the major facilitator superfamily.</text>
</comment>
<feature type="transmembrane region" description="Helical" evidence="8">
    <location>
        <begin position="307"/>
        <end position="328"/>
    </location>
</feature>
<dbReference type="OrthoDB" id="413079at2759"/>
<evidence type="ECO:0000256" key="3">
    <source>
        <dbReference type="ARBA" id="ARBA00022448"/>
    </source>
</evidence>
<keyword evidence="5 8" id="KW-1133">Transmembrane helix</keyword>
<evidence type="ECO:0000256" key="5">
    <source>
        <dbReference type="ARBA" id="ARBA00022989"/>
    </source>
</evidence>
<dbReference type="InterPro" id="IPR036259">
    <property type="entry name" value="MFS_trans_sf"/>
</dbReference>
<sequence length="638" mass="69430">MSSLLRPVVLEPCHGGLRERRRSTVNPLCTLPPVFTTGPTAAQEGSAILDDNEVEVSGTVPSTVNSSSTFIKPNLAALANVQLPDRASNIVLARHCNSSPTAYADDACSPLSSLPTTPASRKPSIITLTDGVDPDYVKQERLKWRLASGFFAYFMCGWGDGVTGTILPYFMADYHVSFMMSSLLFAGSTIGFMIGTFLVESIIHQLGRFDPAKSHWSWLPKTNLFSRFSTRSREEKDVGYSSSQARLLALLSSSILHGMFFVMMGSRGGYWVSFGAYSVAAFARSILTASLNAYFASGPGQSLGFAFGLWSFGAVASPLVCQTIVASGVPWSKFYYGSLVLSVVNTTFLALTFKPTATEFIRDRQGATLMVSNDGREKWSDEASSPTDVEHKSPTSKTCNLARNEKTLRTALTLPYQWAICIFIILYCGCETTTQGFMVSYLRGTRHVNDDTVGYVTSGFWGGITIGRLAWGHFTPKYVLALSTVNRQPLSRVARLSYSQRKLVIQGCMLRFHGVTSLKFLSWRTVIGLTMQILIWRVNSNLENSVSTAIIGLVYGPVFPACLTLANDILPSEVRMVSMALISATGSLGAALFPFIAGTISSTEGVQTLVYVTVPLAGTIMCLWALFPSKIPARSQIV</sequence>
<evidence type="ECO:0008006" key="11">
    <source>
        <dbReference type="Google" id="ProtNLM"/>
    </source>
</evidence>
<accession>A0A067U0C0</accession>
<feature type="transmembrane region" description="Helical" evidence="8">
    <location>
        <begin position="270"/>
        <end position="295"/>
    </location>
</feature>
<dbReference type="GO" id="GO:0016020">
    <property type="term" value="C:membrane"/>
    <property type="evidence" value="ECO:0007669"/>
    <property type="project" value="TreeGrafter"/>
</dbReference>
<feature type="transmembrane region" description="Helical" evidence="8">
    <location>
        <begin position="245"/>
        <end position="264"/>
    </location>
</feature>
<keyword evidence="10" id="KW-1185">Reference proteome</keyword>
<evidence type="ECO:0000256" key="8">
    <source>
        <dbReference type="SAM" id="Phobius"/>
    </source>
</evidence>
<dbReference type="PANTHER" id="PTHR23514:SF3">
    <property type="entry name" value="BYPASS OF STOP CODON PROTEIN 6"/>
    <property type="match status" value="1"/>
</dbReference>
<keyword evidence="4 8" id="KW-0812">Transmembrane</keyword>
<evidence type="ECO:0000313" key="10">
    <source>
        <dbReference type="Proteomes" id="UP000027222"/>
    </source>
</evidence>
<feature type="transmembrane region" description="Helical" evidence="8">
    <location>
        <begin position="150"/>
        <end position="172"/>
    </location>
</feature>
<evidence type="ECO:0000256" key="4">
    <source>
        <dbReference type="ARBA" id="ARBA00022692"/>
    </source>
</evidence>
<evidence type="ECO:0000256" key="1">
    <source>
        <dbReference type="ARBA" id="ARBA00004127"/>
    </source>
</evidence>